<dbReference type="AlphaFoldDB" id="A0A6A4VCT5"/>
<dbReference type="OrthoDB" id="10051111at2759"/>
<evidence type="ECO:0000256" key="1">
    <source>
        <dbReference type="ARBA" id="ARBA00022553"/>
    </source>
</evidence>
<evidence type="ECO:0000256" key="4">
    <source>
        <dbReference type="ARBA" id="ARBA00023163"/>
    </source>
</evidence>
<evidence type="ECO:0000256" key="2">
    <source>
        <dbReference type="ARBA" id="ARBA00023015"/>
    </source>
</evidence>
<dbReference type="Proteomes" id="UP000440578">
    <property type="component" value="Unassembled WGS sequence"/>
</dbReference>
<sequence length="269" mass="27466">MVKEAHFKAHPEWKWCSKDRRKSSSSSLKTEPGTSAAAGAATERRRRRDSPQPESDDERMVICEESTDLDLLCKENVADSDESDWERRAGPAAPAAVRPRPIKARPAPGGGERHPYSPGPVGRFQATGGAFKSMSPGPRPSSPAAQEAKPPATFAILNTVPRLGGAAPASGPPSGLLTSLVLKTTAGQSGAAAGQVILSPPQQGSQAAGSSSVQYLVSSLAVQTADGKLHPLSLAASAPAPASAAAAVTTPATILVTSSSASAGPRPAR</sequence>
<keyword evidence="3" id="KW-0238">DNA-binding</keyword>
<keyword evidence="4" id="KW-0804">Transcription</keyword>
<keyword evidence="1" id="KW-0597">Phosphoprotein</keyword>
<dbReference type="EMBL" id="VIIS01001880">
    <property type="protein sequence ID" value="KAF0291443.1"/>
    <property type="molecule type" value="Genomic_DNA"/>
</dbReference>
<dbReference type="InterPro" id="IPR052412">
    <property type="entry name" value="CC-Dev_Transcription_Reg"/>
</dbReference>
<feature type="compositionally biased region" description="Low complexity" evidence="6">
    <location>
        <begin position="90"/>
        <end position="107"/>
    </location>
</feature>
<organism evidence="7 8">
    <name type="scientific">Amphibalanus amphitrite</name>
    <name type="common">Striped barnacle</name>
    <name type="synonym">Balanus amphitrite</name>
    <dbReference type="NCBI Taxonomy" id="1232801"/>
    <lineage>
        <taxon>Eukaryota</taxon>
        <taxon>Metazoa</taxon>
        <taxon>Ecdysozoa</taxon>
        <taxon>Arthropoda</taxon>
        <taxon>Crustacea</taxon>
        <taxon>Multicrustacea</taxon>
        <taxon>Cirripedia</taxon>
        <taxon>Thoracica</taxon>
        <taxon>Thoracicalcarea</taxon>
        <taxon>Balanomorpha</taxon>
        <taxon>Balanoidea</taxon>
        <taxon>Balanidae</taxon>
        <taxon>Amphibalaninae</taxon>
        <taxon>Amphibalanus</taxon>
    </lineage>
</organism>
<keyword evidence="8" id="KW-1185">Reference proteome</keyword>
<evidence type="ECO:0000256" key="3">
    <source>
        <dbReference type="ARBA" id="ARBA00023125"/>
    </source>
</evidence>
<evidence type="ECO:0000313" key="8">
    <source>
        <dbReference type="Proteomes" id="UP000440578"/>
    </source>
</evidence>
<feature type="compositionally biased region" description="Basic and acidic residues" evidence="6">
    <location>
        <begin position="1"/>
        <end position="18"/>
    </location>
</feature>
<evidence type="ECO:0000313" key="7">
    <source>
        <dbReference type="EMBL" id="KAF0291443.1"/>
    </source>
</evidence>
<comment type="caution">
    <text evidence="7">The sequence shown here is derived from an EMBL/GenBank/DDBJ whole genome shotgun (WGS) entry which is preliminary data.</text>
</comment>
<dbReference type="GO" id="GO:0000977">
    <property type="term" value="F:RNA polymerase II transcription regulatory region sequence-specific DNA binding"/>
    <property type="evidence" value="ECO:0007669"/>
    <property type="project" value="TreeGrafter"/>
</dbReference>
<evidence type="ECO:0000256" key="5">
    <source>
        <dbReference type="ARBA" id="ARBA00023242"/>
    </source>
</evidence>
<dbReference type="GO" id="GO:0005634">
    <property type="term" value="C:nucleus"/>
    <property type="evidence" value="ECO:0007669"/>
    <property type="project" value="TreeGrafter"/>
</dbReference>
<dbReference type="PANTHER" id="PTHR13059:SF13">
    <property type="entry name" value="PROTEIN CAPICUA HOMOLOG"/>
    <property type="match status" value="1"/>
</dbReference>
<reference evidence="7 8" key="1">
    <citation type="submission" date="2019-07" db="EMBL/GenBank/DDBJ databases">
        <title>Draft genome assembly of a fouling barnacle, Amphibalanus amphitrite (Darwin, 1854): The first reference genome for Thecostraca.</title>
        <authorList>
            <person name="Kim W."/>
        </authorList>
    </citation>
    <scope>NUCLEOTIDE SEQUENCE [LARGE SCALE GENOMIC DNA]</scope>
    <source>
        <strain evidence="7">SNU_AA5</strain>
        <tissue evidence="7">Soma without cirri and trophi</tissue>
    </source>
</reference>
<name>A0A6A4VCT5_AMPAM</name>
<gene>
    <name evidence="7" type="primary">cic</name>
    <name evidence="7" type="ORF">FJT64_010433</name>
</gene>
<proteinExistence type="predicted"/>
<keyword evidence="5" id="KW-0539">Nucleus</keyword>
<dbReference type="PANTHER" id="PTHR13059">
    <property type="entry name" value="HMG-BOX TRANSCRIPTION FACTOR BBX"/>
    <property type="match status" value="1"/>
</dbReference>
<keyword evidence="2" id="KW-0805">Transcription regulation</keyword>
<protein>
    <submittedName>
        <fullName evidence="7">Putative transcription factor capicua</fullName>
    </submittedName>
</protein>
<accession>A0A6A4VCT5</accession>
<dbReference type="GO" id="GO:0000981">
    <property type="term" value="F:DNA-binding transcription factor activity, RNA polymerase II-specific"/>
    <property type="evidence" value="ECO:0007669"/>
    <property type="project" value="TreeGrafter"/>
</dbReference>
<feature type="region of interest" description="Disordered" evidence="6">
    <location>
        <begin position="1"/>
        <end position="151"/>
    </location>
</feature>
<evidence type="ECO:0000256" key="6">
    <source>
        <dbReference type="SAM" id="MobiDB-lite"/>
    </source>
</evidence>